<organism evidence="3 4">
    <name type="scientific">Phyllotreta striolata</name>
    <name type="common">Striped flea beetle</name>
    <name type="synonym">Crioceris striolata</name>
    <dbReference type="NCBI Taxonomy" id="444603"/>
    <lineage>
        <taxon>Eukaryota</taxon>
        <taxon>Metazoa</taxon>
        <taxon>Ecdysozoa</taxon>
        <taxon>Arthropoda</taxon>
        <taxon>Hexapoda</taxon>
        <taxon>Insecta</taxon>
        <taxon>Pterygota</taxon>
        <taxon>Neoptera</taxon>
        <taxon>Endopterygota</taxon>
        <taxon>Coleoptera</taxon>
        <taxon>Polyphaga</taxon>
        <taxon>Cucujiformia</taxon>
        <taxon>Chrysomeloidea</taxon>
        <taxon>Chrysomelidae</taxon>
        <taxon>Galerucinae</taxon>
        <taxon>Alticini</taxon>
        <taxon>Phyllotreta</taxon>
    </lineage>
</organism>
<keyword evidence="2" id="KW-0472">Membrane</keyword>
<evidence type="ECO:0000256" key="1">
    <source>
        <dbReference type="SAM" id="MobiDB-lite"/>
    </source>
</evidence>
<dbReference type="Proteomes" id="UP001153712">
    <property type="component" value="Chromosome 2"/>
</dbReference>
<feature type="region of interest" description="Disordered" evidence="1">
    <location>
        <begin position="86"/>
        <end position="109"/>
    </location>
</feature>
<reference evidence="3" key="1">
    <citation type="submission" date="2022-01" db="EMBL/GenBank/DDBJ databases">
        <authorList>
            <person name="King R."/>
        </authorList>
    </citation>
    <scope>NUCLEOTIDE SEQUENCE</scope>
</reference>
<dbReference type="EMBL" id="OU900095">
    <property type="protein sequence ID" value="CAG9858813.1"/>
    <property type="molecule type" value="Genomic_DNA"/>
</dbReference>
<dbReference type="AlphaFoldDB" id="A0A9N9XMV8"/>
<keyword evidence="2" id="KW-1133">Transmembrane helix</keyword>
<keyword evidence="2" id="KW-0812">Transmembrane</keyword>
<feature type="compositionally biased region" description="Basic and acidic residues" evidence="1">
    <location>
        <begin position="90"/>
        <end position="108"/>
    </location>
</feature>
<gene>
    <name evidence="3" type="ORF">PHYEVI_LOCUS5200</name>
</gene>
<sequence>MTSTVLTIQDDDPFEKPTFVTYHQKTVWGALCDLIDNLTPSSLLLFWIIVQILFYILTLTIVVTHLSALLKFQCYRDFHEGNQTCPHSPAHGDHPVEHHDASHEESRVRSLSKTTIPLWMKYRQDLERKIY</sequence>
<evidence type="ECO:0000313" key="4">
    <source>
        <dbReference type="Proteomes" id="UP001153712"/>
    </source>
</evidence>
<accession>A0A9N9XMV8</accession>
<evidence type="ECO:0000313" key="3">
    <source>
        <dbReference type="EMBL" id="CAG9858813.1"/>
    </source>
</evidence>
<name>A0A9N9XMV8_PHYSR</name>
<proteinExistence type="predicted"/>
<feature type="transmembrane region" description="Helical" evidence="2">
    <location>
        <begin position="44"/>
        <end position="70"/>
    </location>
</feature>
<keyword evidence="4" id="KW-1185">Reference proteome</keyword>
<protein>
    <submittedName>
        <fullName evidence="3">Uncharacterized protein</fullName>
    </submittedName>
</protein>
<evidence type="ECO:0000256" key="2">
    <source>
        <dbReference type="SAM" id="Phobius"/>
    </source>
</evidence>